<dbReference type="InterPro" id="IPR011053">
    <property type="entry name" value="Single_hybrid_motif"/>
</dbReference>
<evidence type="ECO:0000313" key="14">
    <source>
        <dbReference type="Proteomes" id="UP000515465"/>
    </source>
</evidence>
<dbReference type="CDD" id="cd06849">
    <property type="entry name" value="lipoyl_domain"/>
    <property type="match status" value="1"/>
</dbReference>
<evidence type="ECO:0000256" key="6">
    <source>
        <dbReference type="ARBA" id="ARBA00022823"/>
    </source>
</evidence>
<dbReference type="SUPFAM" id="SSF51230">
    <property type="entry name" value="Single hybrid motif"/>
    <property type="match status" value="1"/>
</dbReference>
<dbReference type="SMART" id="SM00861">
    <property type="entry name" value="Transket_pyr"/>
    <property type="match status" value="1"/>
</dbReference>
<sequence length="461" mass="48918">MPIEILMPALSPTMEEGNLSKWLKNEGDKVVAGDVIAEIETDKATMEVEAVDEGTLAKIVVPAGTEGVKVNAVIAVLAVEGEDTDKAGEGIGEEPARPETAAPAPVAAKSEAAAPVAAAPKTEIAADPDIPAGTEMVSTTVREALRDAMAEEMRRDGDVFVMGEEVAEYQGAYKITQGLLQEFGPRRVVDTPITEHGFAGVGVGAAMAGLKPIVEFMTFNFAMQAIDQIINSAAKTLYMSGGQMGAPIVFRGPNGAAARVAAQHSQCYAAWYSHIPGLKVVMPYTAADAKGLLKAAIRDPNPIIFLENEILYGQSFDVPKLDDFVLPIGKARIHKQGKDVTIVSFGIGMTYAVKAEAELRGLGIDAEIIDLRTIRPLDLDTIIASVKKTNRLVVVEEGFPQSSVGDHIANQVSQRAFDFLDAPVITIAGKDVPMPYAANLEKLALPNVGEVIEAVKAVTYR</sequence>
<dbReference type="Pfam" id="PF00364">
    <property type="entry name" value="Biotin_lipoyl"/>
    <property type="match status" value="1"/>
</dbReference>
<evidence type="ECO:0000313" key="13">
    <source>
        <dbReference type="EMBL" id="QND60272.1"/>
    </source>
</evidence>
<feature type="domain" description="Lipoyl-binding" evidence="12">
    <location>
        <begin position="2"/>
        <end position="78"/>
    </location>
</feature>
<dbReference type="NCBIfam" id="NF008854">
    <property type="entry name" value="PRK11892.1"/>
    <property type="match status" value="1"/>
</dbReference>
<dbReference type="AlphaFoldDB" id="A0A7G6T0J0"/>
<dbReference type="Gene3D" id="2.40.50.100">
    <property type="match status" value="1"/>
</dbReference>
<comment type="catalytic activity">
    <reaction evidence="11">
        <text>N(6)-[(R)-lipoyl]-L-lysyl-[protein] + pyruvate + H(+) = N(6)-[(R)-S(8)-acetyldihydrolipoyl]-L-lysyl-[protein] + CO2</text>
        <dbReference type="Rhea" id="RHEA:19189"/>
        <dbReference type="Rhea" id="RHEA-COMP:10474"/>
        <dbReference type="Rhea" id="RHEA-COMP:10478"/>
        <dbReference type="ChEBI" id="CHEBI:15361"/>
        <dbReference type="ChEBI" id="CHEBI:15378"/>
        <dbReference type="ChEBI" id="CHEBI:16526"/>
        <dbReference type="ChEBI" id="CHEBI:83099"/>
        <dbReference type="ChEBI" id="CHEBI:83111"/>
        <dbReference type="EC" id="1.2.4.1"/>
    </reaction>
</comment>
<name>A0A7G6T0J0_9HYPH</name>
<dbReference type="InterPro" id="IPR033248">
    <property type="entry name" value="Transketolase_C"/>
</dbReference>
<gene>
    <name evidence="13" type="ORF">HB778_29775</name>
</gene>
<accession>A0A7G6T0J0</accession>
<keyword evidence="7 11" id="KW-0560">Oxidoreductase</keyword>
<evidence type="ECO:0000256" key="8">
    <source>
        <dbReference type="ARBA" id="ARBA00023052"/>
    </source>
</evidence>
<comment type="function">
    <text evidence="10">The pyruvate dehydrogenase complex catalyzes the overall conversion of pyruvate to acetyl-CoA and CO(2). It contains multiple copies of three enzymatic components: pyruvate dehydrogenase (E1), dihydrolipoamide acetyltransferase (E2) and lipoamide dehydrogenase (E3).</text>
</comment>
<dbReference type="PROSITE" id="PS50968">
    <property type="entry name" value="BIOTINYL_LIPOYL"/>
    <property type="match status" value="1"/>
</dbReference>
<comment type="cofactor">
    <cofactor evidence="2 11">
        <name>thiamine diphosphate</name>
        <dbReference type="ChEBI" id="CHEBI:58937"/>
    </cofactor>
</comment>
<dbReference type="Pfam" id="PF02780">
    <property type="entry name" value="Transketolase_C"/>
    <property type="match status" value="1"/>
</dbReference>
<evidence type="ECO:0000256" key="5">
    <source>
        <dbReference type="ARBA" id="ARBA00016138"/>
    </source>
</evidence>
<evidence type="ECO:0000256" key="9">
    <source>
        <dbReference type="ARBA" id="ARBA00023317"/>
    </source>
</evidence>
<dbReference type="InterPro" id="IPR029061">
    <property type="entry name" value="THDP-binding"/>
</dbReference>
<dbReference type="InterPro" id="IPR000089">
    <property type="entry name" value="Biotin_lipoyl"/>
</dbReference>
<comment type="function">
    <text evidence="11">The pyruvate dehydrogenase complex catalyzes the overall conversion of pyruvate to acetyl-CoA and CO2.</text>
</comment>
<evidence type="ECO:0000256" key="4">
    <source>
        <dbReference type="ARBA" id="ARBA00012281"/>
    </source>
</evidence>
<dbReference type="Proteomes" id="UP000515465">
    <property type="component" value="Chromosome"/>
</dbReference>
<dbReference type="InterPro" id="IPR003016">
    <property type="entry name" value="2-oxoA_DH_lipoyl-BS"/>
</dbReference>
<comment type="cofactor">
    <cofactor evidence="1">
        <name>(R)-lipoate</name>
        <dbReference type="ChEBI" id="CHEBI:83088"/>
    </cofactor>
</comment>
<dbReference type="Gene3D" id="3.40.50.970">
    <property type="match status" value="1"/>
</dbReference>
<dbReference type="InterPro" id="IPR005475">
    <property type="entry name" value="Transketolase-like_Pyr-bd"/>
</dbReference>
<dbReference type="Pfam" id="PF02779">
    <property type="entry name" value="Transket_pyr"/>
    <property type="match status" value="1"/>
</dbReference>
<dbReference type="FunFam" id="3.40.50.970:FF:000001">
    <property type="entry name" value="Pyruvate dehydrogenase E1 beta subunit"/>
    <property type="match status" value="1"/>
</dbReference>
<dbReference type="FunFam" id="3.40.50.920:FF:000001">
    <property type="entry name" value="Pyruvate dehydrogenase E1 beta subunit"/>
    <property type="match status" value="1"/>
</dbReference>
<dbReference type="FunFam" id="2.40.50.100:FF:000010">
    <property type="entry name" value="Acetyltransferase component of pyruvate dehydrogenase complex"/>
    <property type="match status" value="1"/>
</dbReference>
<dbReference type="GO" id="GO:0004739">
    <property type="term" value="F:pyruvate dehydrogenase (acetyl-transferring) activity"/>
    <property type="evidence" value="ECO:0007669"/>
    <property type="project" value="UniProtKB-UniRule"/>
</dbReference>
<dbReference type="InterPro" id="IPR027110">
    <property type="entry name" value="PDHB_mito-type"/>
</dbReference>
<dbReference type="InterPro" id="IPR009014">
    <property type="entry name" value="Transketo_C/PFOR_II"/>
</dbReference>
<dbReference type="PANTHER" id="PTHR11624:SF96">
    <property type="entry name" value="PYRUVATE DEHYDROGENASE E1 COMPONENT SUBUNIT BETA, MITOCHONDRIAL"/>
    <property type="match status" value="1"/>
</dbReference>
<organism evidence="13 14">
    <name type="scientific">Mesorhizobium huakuii</name>
    <dbReference type="NCBI Taxonomy" id="28104"/>
    <lineage>
        <taxon>Bacteria</taxon>
        <taxon>Pseudomonadati</taxon>
        <taxon>Pseudomonadota</taxon>
        <taxon>Alphaproteobacteria</taxon>
        <taxon>Hyphomicrobiales</taxon>
        <taxon>Phyllobacteriaceae</taxon>
        <taxon>Mesorhizobium</taxon>
    </lineage>
</organism>
<protein>
    <recommendedName>
        <fullName evidence="5 11">Pyruvate dehydrogenase E1 component subunit beta</fullName>
        <ecNumber evidence="4 11">1.2.4.1</ecNumber>
    </recommendedName>
</protein>
<dbReference type="NCBIfam" id="NF006667">
    <property type="entry name" value="PRK09212.1"/>
    <property type="match status" value="1"/>
</dbReference>
<dbReference type="Gene3D" id="3.40.50.920">
    <property type="match status" value="1"/>
</dbReference>
<keyword evidence="6" id="KW-0450">Lipoyl</keyword>
<evidence type="ECO:0000256" key="7">
    <source>
        <dbReference type="ARBA" id="ARBA00023002"/>
    </source>
</evidence>
<dbReference type="EMBL" id="CP050296">
    <property type="protein sequence ID" value="QND60272.1"/>
    <property type="molecule type" value="Genomic_DNA"/>
</dbReference>
<evidence type="ECO:0000256" key="3">
    <source>
        <dbReference type="ARBA" id="ARBA00011870"/>
    </source>
</evidence>
<dbReference type="EC" id="1.2.4.1" evidence="4 11"/>
<keyword evidence="8 11" id="KW-0786">Thiamine pyrophosphate</keyword>
<keyword evidence="9 11" id="KW-0670">Pyruvate</keyword>
<evidence type="ECO:0000256" key="10">
    <source>
        <dbReference type="ARBA" id="ARBA00025211"/>
    </source>
</evidence>
<evidence type="ECO:0000256" key="11">
    <source>
        <dbReference type="RuleBase" id="RU364074"/>
    </source>
</evidence>
<dbReference type="CDD" id="cd07036">
    <property type="entry name" value="TPP_PYR_E1-PDHc-beta_like"/>
    <property type="match status" value="1"/>
</dbReference>
<reference evidence="13" key="1">
    <citation type="journal article" date="2020" name="Mol. Plant Microbe Interact.">
        <title>Complete genome sequences of four natural Pseudomonas isolates that catabolize a wide range of aromatic compounds relevant to lignin valorization.</title>
        <authorList>
            <person name="Hatmaker E.A."/>
            <person name="Presle G."/>
            <person name="Cannon O."/>
            <person name="Guss A.M."/>
            <person name="Elkins J.G."/>
        </authorList>
    </citation>
    <scope>NUCLEOTIDE SEQUENCE</scope>
    <source>
        <strain evidence="13">583</strain>
    </source>
</reference>
<dbReference type="SUPFAM" id="SSF52518">
    <property type="entry name" value="Thiamin diphosphate-binding fold (THDP-binding)"/>
    <property type="match status" value="1"/>
</dbReference>
<dbReference type="RefSeq" id="WP_183459057.1">
    <property type="nucleotide sequence ID" value="NZ_CP050296.1"/>
</dbReference>
<dbReference type="SUPFAM" id="SSF52922">
    <property type="entry name" value="TK C-terminal domain-like"/>
    <property type="match status" value="1"/>
</dbReference>
<evidence type="ECO:0000256" key="2">
    <source>
        <dbReference type="ARBA" id="ARBA00001964"/>
    </source>
</evidence>
<comment type="subunit">
    <text evidence="3">Heterodimer of an alpha and a beta chain.</text>
</comment>
<evidence type="ECO:0000256" key="1">
    <source>
        <dbReference type="ARBA" id="ARBA00001938"/>
    </source>
</evidence>
<dbReference type="GO" id="GO:0006086">
    <property type="term" value="P:pyruvate decarboxylation to acetyl-CoA"/>
    <property type="evidence" value="ECO:0007669"/>
    <property type="project" value="InterPro"/>
</dbReference>
<dbReference type="PROSITE" id="PS00189">
    <property type="entry name" value="LIPOYL"/>
    <property type="match status" value="1"/>
</dbReference>
<proteinExistence type="predicted"/>
<evidence type="ECO:0000259" key="12">
    <source>
        <dbReference type="PROSITE" id="PS50968"/>
    </source>
</evidence>
<dbReference type="PANTHER" id="PTHR11624">
    <property type="entry name" value="DEHYDROGENASE RELATED"/>
    <property type="match status" value="1"/>
</dbReference>